<dbReference type="Proteomes" id="UP000481583">
    <property type="component" value="Unassembled WGS sequence"/>
</dbReference>
<sequence>MNRRQVLRTSAALGAAGAVTGIGSTPSRATEATASPAAAAATTGQLRVHIVLYEGAEELDFTAPYEVFSAAGFFTDRPVDVRYVRAHGRGGVTAAYGTEVRPVREWSPRTADILVVPGGGYARPDGPGVPAEIKRGTLPAALAAAARPGLTISAVCTGAMLLSAAGLTRERPCTTHHKARADLERQGGVLKNARVVDDGDLVTAGGVTSGLDLALWLVRRHLGADTATGIEAMLEYEARGTVWAR</sequence>
<proteinExistence type="predicted"/>
<dbReference type="InterPro" id="IPR052158">
    <property type="entry name" value="INH-QAR"/>
</dbReference>
<evidence type="ECO:0000259" key="1">
    <source>
        <dbReference type="Pfam" id="PF01965"/>
    </source>
</evidence>
<dbReference type="InterPro" id="IPR019546">
    <property type="entry name" value="TAT_signal_bac_arc"/>
</dbReference>
<evidence type="ECO:0000313" key="3">
    <source>
        <dbReference type="Proteomes" id="UP000481583"/>
    </source>
</evidence>
<reference evidence="2 3" key="1">
    <citation type="submission" date="2020-02" db="EMBL/GenBank/DDBJ databases">
        <title>Whole-genome analyses of novel actinobacteria.</title>
        <authorList>
            <person name="Sahin N."/>
        </authorList>
    </citation>
    <scope>NUCLEOTIDE SEQUENCE [LARGE SCALE GENOMIC DNA]</scope>
    <source>
        <strain evidence="2 3">A7024</strain>
    </source>
</reference>
<protein>
    <submittedName>
        <fullName evidence="2">DJ-1/PfpI family protein</fullName>
    </submittedName>
</protein>
<dbReference type="Pfam" id="PF01965">
    <property type="entry name" value="DJ-1_PfpI"/>
    <property type="match status" value="1"/>
</dbReference>
<dbReference type="InterPro" id="IPR006311">
    <property type="entry name" value="TAT_signal"/>
</dbReference>
<comment type="caution">
    <text evidence="2">The sequence shown here is derived from an EMBL/GenBank/DDBJ whole genome shotgun (WGS) entry which is preliminary data.</text>
</comment>
<dbReference type="PANTHER" id="PTHR43130">
    <property type="entry name" value="ARAC-FAMILY TRANSCRIPTIONAL REGULATOR"/>
    <property type="match status" value="1"/>
</dbReference>
<name>A0A6G4U6L7_9ACTN</name>
<dbReference type="RefSeq" id="WP_165240652.1">
    <property type="nucleotide sequence ID" value="NZ_JAAKZV010000138.1"/>
</dbReference>
<gene>
    <name evidence="2" type="ORF">G5C51_26060</name>
</gene>
<dbReference type="Gene3D" id="3.40.50.880">
    <property type="match status" value="1"/>
</dbReference>
<dbReference type="PROSITE" id="PS51318">
    <property type="entry name" value="TAT"/>
    <property type="match status" value="1"/>
</dbReference>
<dbReference type="EMBL" id="JAAKZV010000138">
    <property type="protein sequence ID" value="NGN67356.1"/>
    <property type="molecule type" value="Genomic_DNA"/>
</dbReference>
<dbReference type="InterPro" id="IPR029062">
    <property type="entry name" value="Class_I_gatase-like"/>
</dbReference>
<dbReference type="SUPFAM" id="SSF52317">
    <property type="entry name" value="Class I glutamine amidotransferase-like"/>
    <property type="match status" value="1"/>
</dbReference>
<feature type="domain" description="DJ-1/PfpI" evidence="1">
    <location>
        <begin position="47"/>
        <end position="218"/>
    </location>
</feature>
<dbReference type="AlphaFoldDB" id="A0A6G4U6L7"/>
<dbReference type="Pfam" id="PF10518">
    <property type="entry name" value="TAT_signal"/>
    <property type="match status" value="1"/>
</dbReference>
<organism evidence="2 3">
    <name type="scientific">Streptomyces coryli</name>
    <dbReference type="NCBI Taxonomy" id="1128680"/>
    <lineage>
        <taxon>Bacteria</taxon>
        <taxon>Bacillati</taxon>
        <taxon>Actinomycetota</taxon>
        <taxon>Actinomycetes</taxon>
        <taxon>Kitasatosporales</taxon>
        <taxon>Streptomycetaceae</taxon>
        <taxon>Streptomyces</taxon>
    </lineage>
</organism>
<keyword evidence="3" id="KW-1185">Reference proteome</keyword>
<accession>A0A6G4U6L7</accession>
<dbReference type="PANTHER" id="PTHR43130:SF3">
    <property type="entry name" value="HTH-TYPE TRANSCRIPTIONAL REGULATOR RV1931C"/>
    <property type="match status" value="1"/>
</dbReference>
<evidence type="ECO:0000313" key="2">
    <source>
        <dbReference type="EMBL" id="NGN67356.1"/>
    </source>
</evidence>
<dbReference type="InterPro" id="IPR002818">
    <property type="entry name" value="DJ-1/PfpI"/>
</dbReference>